<comment type="caution">
    <text evidence="2">The sequence shown here is derived from an EMBL/GenBank/DDBJ whole genome shotgun (WGS) entry which is preliminary data.</text>
</comment>
<reference evidence="3" key="1">
    <citation type="journal article" date="2015" name="PLoS Genet.">
        <title>The dynamic genome and transcriptome of the human fungal pathogen Blastomyces and close relative Emmonsia.</title>
        <authorList>
            <person name="Munoz J.F."/>
            <person name="Gauthier G.M."/>
            <person name="Desjardins C.A."/>
            <person name="Gallo J.E."/>
            <person name="Holder J."/>
            <person name="Sullivan T.D."/>
            <person name="Marty A.J."/>
            <person name="Carmen J.C."/>
            <person name="Chen Z."/>
            <person name="Ding L."/>
            <person name="Gujja S."/>
            <person name="Magrini V."/>
            <person name="Misas E."/>
            <person name="Mitreva M."/>
            <person name="Priest M."/>
            <person name="Saif S."/>
            <person name="Whiston E.A."/>
            <person name="Young S."/>
            <person name="Zeng Q."/>
            <person name="Goldman W.E."/>
            <person name="Mardis E.R."/>
            <person name="Taylor J.W."/>
            <person name="McEwen J.G."/>
            <person name="Clay O.K."/>
            <person name="Klein B.S."/>
            <person name="Cuomo C.A."/>
        </authorList>
    </citation>
    <scope>NUCLEOTIDE SEQUENCE [LARGE SCALE GENOMIC DNA]</scope>
    <source>
        <strain evidence="3">UAMH 3008</strain>
    </source>
</reference>
<protein>
    <submittedName>
        <fullName evidence="2">Uncharacterized protein</fullName>
    </submittedName>
</protein>
<dbReference type="VEuPathDB" id="FungiDB:EMCG_02111"/>
<sequence length="145" mass="16586">MSRTTQYASSSAISLYKKNKTQKYKPQKCLPVSIAWKRDKSSSSTPAVEPVIPAPKDTGNPQSPVDLQCLDLYSVRLAIYLKKNVLYSNTKLVNHFWQDEAGRAENVLLMYVDTNNNHNDNNNKKKKKKEEGEQYLQSMRVYPEG</sequence>
<evidence type="ECO:0000313" key="3">
    <source>
        <dbReference type="Proteomes" id="UP000034164"/>
    </source>
</evidence>
<dbReference type="Proteomes" id="UP000034164">
    <property type="component" value="Unassembled WGS sequence"/>
</dbReference>
<dbReference type="EMBL" id="LCZI01000963">
    <property type="protein sequence ID" value="KKZ63574.1"/>
    <property type="molecule type" value="Genomic_DNA"/>
</dbReference>
<evidence type="ECO:0000313" key="2">
    <source>
        <dbReference type="EMBL" id="KKZ63574.1"/>
    </source>
</evidence>
<accession>A0A0G2J1W2</accession>
<name>A0A0G2J1W2_9EURO</name>
<feature type="region of interest" description="Disordered" evidence="1">
    <location>
        <begin position="115"/>
        <end position="145"/>
    </location>
</feature>
<gene>
    <name evidence="2" type="ORF">EMCG_02111</name>
</gene>
<proteinExistence type="predicted"/>
<dbReference type="AlphaFoldDB" id="A0A0G2J1W2"/>
<evidence type="ECO:0000256" key="1">
    <source>
        <dbReference type="SAM" id="MobiDB-lite"/>
    </source>
</evidence>
<feature type="region of interest" description="Disordered" evidence="1">
    <location>
        <begin position="38"/>
        <end position="63"/>
    </location>
</feature>
<organism evidence="2 3">
    <name type="scientific">[Emmonsia] crescens</name>
    <dbReference type="NCBI Taxonomy" id="73230"/>
    <lineage>
        <taxon>Eukaryota</taxon>
        <taxon>Fungi</taxon>
        <taxon>Dikarya</taxon>
        <taxon>Ascomycota</taxon>
        <taxon>Pezizomycotina</taxon>
        <taxon>Eurotiomycetes</taxon>
        <taxon>Eurotiomycetidae</taxon>
        <taxon>Onygenales</taxon>
        <taxon>Ajellomycetaceae</taxon>
        <taxon>Emergomyces</taxon>
    </lineage>
</organism>